<dbReference type="AlphaFoldDB" id="V6LXD6"/>
<dbReference type="InterPro" id="IPR000182">
    <property type="entry name" value="GNAT_dom"/>
</dbReference>
<dbReference type="EC" id="2.3.1.4" evidence="6"/>
<protein>
    <recommendedName>
        <fullName evidence="6">Glucosamine 6-phosphate N-acetyltransferase</fullName>
        <ecNumber evidence="6">2.3.1.4</ecNumber>
    </recommendedName>
</protein>
<comment type="similarity">
    <text evidence="2 6">Belongs to the acetyltransferase family. GNA1 subfamily.</text>
</comment>
<keyword evidence="3 6" id="KW-0808">Transferase</keyword>
<dbReference type="Pfam" id="PF00583">
    <property type="entry name" value="Acetyltransf_1"/>
    <property type="match status" value="1"/>
</dbReference>
<dbReference type="EMBL" id="AUWU02000002">
    <property type="protein sequence ID" value="KAH0575969.1"/>
    <property type="molecule type" value="Genomic_DNA"/>
</dbReference>
<dbReference type="PANTHER" id="PTHR13355">
    <property type="entry name" value="GLUCOSAMINE 6-PHOSPHATE N-ACETYLTRANSFERASE"/>
    <property type="match status" value="1"/>
</dbReference>
<dbReference type="OrthoDB" id="10039976at2759"/>
<feature type="domain" description="N-acetyltransferase" evidence="7">
    <location>
        <begin position="19"/>
        <end position="160"/>
    </location>
</feature>
<dbReference type="GO" id="GO:0006048">
    <property type="term" value="P:UDP-N-acetylglucosamine biosynthetic process"/>
    <property type="evidence" value="ECO:0007669"/>
    <property type="project" value="UniProtKB-UniRule"/>
</dbReference>
<dbReference type="GO" id="GO:0004343">
    <property type="term" value="F:glucosamine 6-phosphate N-acetyltransferase activity"/>
    <property type="evidence" value="ECO:0007669"/>
    <property type="project" value="UniProtKB-UniRule"/>
</dbReference>
<dbReference type="EMBL" id="AUWU02000002">
    <property type="protein sequence ID" value="KAH0575965.1"/>
    <property type="molecule type" value="Genomic_DNA"/>
</dbReference>
<dbReference type="EMBL" id="KI546094">
    <property type="protein sequence ID" value="EST45484.1"/>
    <property type="molecule type" value="Genomic_DNA"/>
</dbReference>
<dbReference type="VEuPathDB" id="GiardiaDB:SS50377_21506"/>
<comment type="catalytic activity">
    <reaction evidence="5 6">
        <text>D-glucosamine 6-phosphate + acetyl-CoA = N-acetyl-D-glucosamine 6-phosphate + CoA + H(+)</text>
        <dbReference type="Rhea" id="RHEA:10292"/>
        <dbReference type="ChEBI" id="CHEBI:15378"/>
        <dbReference type="ChEBI" id="CHEBI:57287"/>
        <dbReference type="ChEBI" id="CHEBI:57288"/>
        <dbReference type="ChEBI" id="CHEBI:57513"/>
        <dbReference type="ChEBI" id="CHEBI:58725"/>
        <dbReference type="EC" id="2.3.1.4"/>
    </reaction>
</comment>
<dbReference type="InterPro" id="IPR016181">
    <property type="entry name" value="Acyl_CoA_acyltransferase"/>
</dbReference>
<evidence type="ECO:0000256" key="3">
    <source>
        <dbReference type="ARBA" id="ARBA00022679"/>
    </source>
</evidence>
<reference evidence="10" key="2">
    <citation type="submission" date="2020-12" db="EMBL/GenBank/DDBJ databases">
        <title>New Spironucleus salmonicida genome in near-complete chromosomes.</title>
        <authorList>
            <person name="Xu F."/>
            <person name="Kurt Z."/>
            <person name="Jimenez-Gonzalez A."/>
            <person name="Astvaldsson A."/>
            <person name="Andersson J.O."/>
            <person name="Svard S.G."/>
        </authorList>
    </citation>
    <scope>NUCLEOTIDE SEQUENCE</scope>
    <source>
        <strain evidence="10">ATCC 50377</strain>
    </source>
</reference>
<evidence type="ECO:0000313" key="11">
    <source>
        <dbReference type="EMBL" id="KAH0575969.1"/>
    </source>
</evidence>
<evidence type="ECO:0000313" key="9">
    <source>
        <dbReference type="EMBL" id="EST45484.1"/>
    </source>
</evidence>
<dbReference type="EMBL" id="KI546094">
    <property type="protein sequence ID" value="EST45480.1"/>
    <property type="molecule type" value="Genomic_DNA"/>
</dbReference>
<evidence type="ECO:0000313" key="8">
    <source>
        <dbReference type="EMBL" id="EST45480.1"/>
    </source>
</evidence>
<dbReference type="PANTHER" id="PTHR13355:SF11">
    <property type="entry name" value="GLUCOSAMINE 6-PHOSPHATE N-ACETYLTRANSFERASE"/>
    <property type="match status" value="1"/>
</dbReference>
<evidence type="ECO:0000256" key="4">
    <source>
        <dbReference type="ARBA" id="ARBA00023315"/>
    </source>
</evidence>
<evidence type="ECO:0000259" key="7">
    <source>
        <dbReference type="PROSITE" id="PS51186"/>
    </source>
</evidence>
<dbReference type="PROSITE" id="PS51186">
    <property type="entry name" value="GNAT"/>
    <property type="match status" value="1"/>
</dbReference>
<comment type="pathway">
    <text evidence="1 6">Nucleotide-sugar biosynthesis; UDP-N-acetyl-alpha-D-glucosamine biosynthesis; N-acetyl-alpha-D-glucosamine 1-phosphate from alpha-D-glucosamine 6-phosphate (route I): step 1/2.</text>
</comment>
<reference evidence="9 10" key="1">
    <citation type="journal article" date="2014" name="PLoS Genet.">
        <title>The Genome of Spironucleus salmonicida Highlights a Fish Pathogen Adapted to Fluctuating Environments.</title>
        <authorList>
            <person name="Xu F."/>
            <person name="Jerlstrom-Hultqvist J."/>
            <person name="Einarsson E."/>
            <person name="Astvaldsson A."/>
            <person name="Svard S.G."/>
            <person name="Andersson J.O."/>
        </authorList>
    </citation>
    <scope>NUCLEOTIDE SEQUENCE</scope>
    <source>
        <strain evidence="10">ATCC 50377</strain>
    </source>
</reference>
<evidence type="ECO:0000256" key="1">
    <source>
        <dbReference type="ARBA" id="ARBA00004832"/>
    </source>
</evidence>
<dbReference type="SUPFAM" id="SSF55729">
    <property type="entry name" value="Acyl-CoA N-acyltransferases (Nat)"/>
    <property type="match status" value="1"/>
</dbReference>
<dbReference type="Gene3D" id="3.40.630.30">
    <property type="match status" value="1"/>
</dbReference>
<dbReference type="CDD" id="cd04301">
    <property type="entry name" value="NAT_SF"/>
    <property type="match status" value="1"/>
</dbReference>
<evidence type="ECO:0000256" key="6">
    <source>
        <dbReference type="RuleBase" id="RU365086"/>
    </source>
</evidence>
<organism evidence="9">
    <name type="scientific">Spironucleus salmonicida</name>
    <dbReference type="NCBI Taxonomy" id="348837"/>
    <lineage>
        <taxon>Eukaryota</taxon>
        <taxon>Metamonada</taxon>
        <taxon>Diplomonadida</taxon>
        <taxon>Hexamitidae</taxon>
        <taxon>Hexamitinae</taxon>
        <taxon>Spironucleus</taxon>
    </lineage>
</organism>
<accession>V6LXD6</accession>
<proteinExistence type="inferred from homology"/>
<gene>
    <name evidence="8" type="ORF">SS50377_14549</name>
    <name evidence="9" type="ORF">SS50377_14553</name>
    <name evidence="10" type="ORF">SS50377_21502</name>
    <name evidence="11" type="ORF">SS50377_21506</name>
</gene>
<evidence type="ECO:0000256" key="5">
    <source>
        <dbReference type="ARBA" id="ARBA00048964"/>
    </source>
</evidence>
<dbReference type="FunFam" id="3.40.630.30:FF:000105">
    <property type="entry name" value="Glucosamine 6-phosphate N-acetyltransferase"/>
    <property type="match status" value="1"/>
</dbReference>
<evidence type="ECO:0000313" key="12">
    <source>
        <dbReference type="Proteomes" id="UP000018208"/>
    </source>
</evidence>
<keyword evidence="4 6" id="KW-0012">Acyltransferase</keyword>
<name>V6LXD6_9EUKA</name>
<keyword evidence="12" id="KW-1185">Reference proteome</keyword>
<sequence length="160" mass="17136">MSVVQTQPTASAVGSTPEYCVRALQLEDLHALAALLSQLSTVGELPLSAAEAFFADVSTSSFHQVQVIEDAKGSLVGAATLLVERKLLHGGSRVGHIEDVVVDQAIRGRGFGRQLVSVLVARAQELGCYKVILDCSDDNTGFYTKCGMERMGNEMAVYFQ</sequence>
<dbReference type="UniPathway" id="UPA00113">
    <property type="reaction ID" value="UER00529"/>
</dbReference>
<evidence type="ECO:0000256" key="2">
    <source>
        <dbReference type="ARBA" id="ARBA00006048"/>
    </source>
</evidence>
<dbReference type="Proteomes" id="UP000018208">
    <property type="component" value="Unassembled WGS sequence"/>
</dbReference>
<evidence type="ECO:0000313" key="10">
    <source>
        <dbReference type="EMBL" id="KAH0575965.1"/>
    </source>
</evidence>
<dbReference type="VEuPathDB" id="GiardiaDB:SS50377_21502"/>
<dbReference type="InterPro" id="IPR039143">
    <property type="entry name" value="GNPNAT1-like"/>
</dbReference>